<sequence length="131" mass="13939">MPMPGMPIPIPPIAGFIPIPAMLLAFTSPADEPTVDEGAVDCGVISGAGAGTGAGVGVPFCLLDPRLDLSFVPGLPRFGRFLIEFRLRRLPPLLNLTSCTSSTMTTRKRTVIMTKETFMLSRGSKHSNARP</sequence>
<evidence type="ECO:0000313" key="1">
    <source>
        <dbReference type="EMBL" id="MAA13013.1"/>
    </source>
</evidence>
<dbReference type="EMBL" id="GFPF01001867">
    <property type="protein sequence ID" value="MAA13013.1"/>
    <property type="molecule type" value="Transcribed_RNA"/>
</dbReference>
<reference evidence="1" key="1">
    <citation type="journal article" date="2017" name="Parasit. Vectors">
        <title>Sialotranscriptomics of Rhipicephalus zambeziensis reveals intricate expression profiles of secretory proteins and suggests tight temporal transcriptional regulation during blood-feeding.</title>
        <authorList>
            <person name="de Castro M.H."/>
            <person name="de Klerk D."/>
            <person name="Pienaar R."/>
            <person name="Rees D.J.G."/>
            <person name="Mans B.J."/>
        </authorList>
    </citation>
    <scope>NUCLEOTIDE SEQUENCE</scope>
    <source>
        <tissue evidence="1">Salivary glands</tissue>
    </source>
</reference>
<organism evidence="1">
    <name type="scientific">Rhipicephalus zambeziensis</name>
    <dbReference type="NCBI Taxonomy" id="60191"/>
    <lineage>
        <taxon>Eukaryota</taxon>
        <taxon>Metazoa</taxon>
        <taxon>Ecdysozoa</taxon>
        <taxon>Arthropoda</taxon>
        <taxon>Chelicerata</taxon>
        <taxon>Arachnida</taxon>
        <taxon>Acari</taxon>
        <taxon>Parasitiformes</taxon>
        <taxon>Ixodida</taxon>
        <taxon>Ixodoidea</taxon>
        <taxon>Ixodidae</taxon>
        <taxon>Rhipicephalinae</taxon>
        <taxon>Rhipicephalus</taxon>
        <taxon>Rhipicephalus</taxon>
    </lineage>
</organism>
<protein>
    <submittedName>
        <fullName evidence="1">Uncharacterized protein</fullName>
    </submittedName>
</protein>
<dbReference type="AlphaFoldDB" id="A0A224YFN7"/>
<accession>A0A224YFN7</accession>
<proteinExistence type="predicted"/>
<name>A0A224YFN7_9ACAR</name>